<keyword evidence="1" id="KW-0812">Transmembrane</keyword>
<name>A0A0A3I5I3_9BACL</name>
<evidence type="ECO:0000313" key="3">
    <source>
        <dbReference type="Proteomes" id="UP000030416"/>
    </source>
</evidence>
<sequence length="121" mass="13195">MANWSLSKKVIIGSFLLAIISLFLKWVDLGIVSVDGFQQQGWLFLLIFIYPLISTYQGKPVNKIGGYVLSLIGILGVILFIMSKTETFFGVTVNAASTGMYVMLISFVGLAAGVFFSSKGR</sequence>
<evidence type="ECO:0000313" key="2">
    <source>
        <dbReference type="EMBL" id="KGR78760.1"/>
    </source>
</evidence>
<dbReference type="AlphaFoldDB" id="A0A0A3I5I3"/>
<keyword evidence="1" id="KW-1133">Transmembrane helix</keyword>
<proteinExistence type="predicted"/>
<dbReference type="Proteomes" id="UP000030416">
    <property type="component" value="Unassembled WGS sequence"/>
</dbReference>
<dbReference type="RefSeq" id="WP_036186065.1">
    <property type="nucleotide sequence ID" value="NZ_AVDA01000010.1"/>
</dbReference>
<protein>
    <submittedName>
        <fullName evidence="2">Uncharacterized protein</fullName>
    </submittedName>
</protein>
<feature type="transmembrane region" description="Helical" evidence="1">
    <location>
        <begin position="95"/>
        <end position="116"/>
    </location>
</feature>
<feature type="transmembrane region" description="Helical" evidence="1">
    <location>
        <begin position="12"/>
        <end position="34"/>
    </location>
</feature>
<feature type="transmembrane region" description="Helical" evidence="1">
    <location>
        <begin position="64"/>
        <end position="83"/>
    </location>
</feature>
<dbReference type="eggNOG" id="ENOG50333DC">
    <property type="taxonomic scope" value="Bacteria"/>
</dbReference>
<accession>A0A0A3I5I3</accession>
<evidence type="ECO:0000256" key="1">
    <source>
        <dbReference type="SAM" id="Phobius"/>
    </source>
</evidence>
<reference evidence="2 3" key="1">
    <citation type="submission" date="2014-02" db="EMBL/GenBank/DDBJ databases">
        <title>Draft genome sequence of Lysinibacillus manganicus DSM 26584T.</title>
        <authorList>
            <person name="Zhang F."/>
            <person name="Wang G."/>
            <person name="Zhang L."/>
        </authorList>
    </citation>
    <scope>NUCLEOTIDE SEQUENCE [LARGE SCALE GENOMIC DNA]</scope>
    <source>
        <strain evidence="2 3">DSM 26584</strain>
    </source>
</reference>
<gene>
    <name evidence="2" type="ORF">CD29_10335</name>
</gene>
<dbReference type="EMBL" id="JPVN01000010">
    <property type="protein sequence ID" value="KGR78760.1"/>
    <property type="molecule type" value="Genomic_DNA"/>
</dbReference>
<comment type="caution">
    <text evidence="2">The sequence shown here is derived from an EMBL/GenBank/DDBJ whole genome shotgun (WGS) entry which is preliminary data.</text>
</comment>
<dbReference type="OrthoDB" id="2740230at2"/>
<feature type="transmembrane region" description="Helical" evidence="1">
    <location>
        <begin position="40"/>
        <end position="57"/>
    </location>
</feature>
<dbReference type="STRING" id="1384049.CD29_10335"/>
<organism evidence="2 3">
    <name type="scientific">Ureibacillus manganicus DSM 26584</name>
    <dbReference type="NCBI Taxonomy" id="1384049"/>
    <lineage>
        <taxon>Bacteria</taxon>
        <taxon>Bacillati</taxon>
        <taxon>Bacillota</taxon>
        <taxon>Bacilli</taxon>
        <taxon>Bacillales</taxon>
        <taxon>Caryophanaceae</taxon>
        <taxon>Ureibacillus</taxon>
    </lineage>
</organism>
<keyword evidence="1" id="KW-0472">Membrane</keyword>
<keyword evidence="3" id="KW-1185">Reference proteome</keyword>